<evidence type="ECO:0000259" key="7">
    <source>
        <dbReference type="PROSITE" id="PS50048"/>
    </source>
</evidence>
<keyword evidence="2" id="KW-0862">Zinc</keyword>
<feature type="domain" description="Zn(2)-C6 fungal-type" evidence="7">
    <location>
        <begin position="14"/>
        <end position="47"/>
    </location>
</feature>
<dbReference type="EMBL" id="KV878701">
    <property type="protein sequence ID" value="OJJ66108.1"/>
    <property type="molecule type" value="Genomic_DNA"/>
</dbReference>
<dbReference type="Pfam" id="PF00172">
    <property type="entry name" value="Zn_clus"/>
    <property type="match status" value="1"/>
</dbReference>
<dbReference type="PROSITE" id="PS50048">
    <property type="entry name" value="ZN2_CY6_FUNGAL_2"/>
    <property type="match status" value="1"/>
</dbReference>
<reference evidence="9" key="1">
    <citation type="journal article" date="2017" name="Genome Biol.">
        <title>Comparative genomics reveals high biological diversity and specific adaptations in the industrially and medically important fungal genus Aspergillus.</title>
        <authorList>
            <person name="de Vries R.P."/>
            <person name="Riley R."/>
            <person name="Wiebenga A."/>
            <person name="Aguilar-Osorio G."/>
            <person name="Amillis S."/>
            <person name="Uchima C.A."/>
            <person name="Anderluh G."/>
            <person name="Asadollahi M."/>
            <person name="Askin M."/>
            <person name="Barry K."/>
            <person name="Battaglia E."/>
            <person name="Bayram O."/>
            <person name="Benocci T."/>
            <person name="Braus-Stromeyer S.A."/>
            <person name="Caldana C."/>
            <person name="Canovas D."/>
            <person name="Cerqueira G.C."/>
            <person name="Chen F."/>
            <person name="Chen W."/>
            <person name="Choi C."/>
            <person name="Clum A."/>
            <person name="Dos Santos R.A."/>
            <person name="Damasio A.R."/>
            <person name="Diallinas G."/>
            <person name="Emri T."/>
            <person name="Fekete E."/>
            <person name="Flipphi M."/>
            <person name="Freyberg S."/>
            <person name="Gallo A."/>
            <person name="Gournas C."/>
            <person name="Habgood R."/>
            <person name="Hainaut M."/>
            <person name="Harispe M.L."/>
            <person name="Henrissat B."/>
            <person name="Hilden K.S."/>
            <person name="Hope R."/>
            <person name="Hossain A."/>
            <person name="Karabika E."/>
            <person name="Karaffa L."/>
            <person name="Karanyi Z."/>
            <person name="Krasevec N."/>
            <person name="Kuo A."/>
            <person name="Kusch H."/>
            <person name="LaButti K."/>
            <person name="Lagendijk E.L."/>
            <person name="Lapidus A."/>
            <person name="Levasseur A."/>
            <person name="Lindquist E."/>
            <person name="Lipzen A."/>
            <person name="Logrieco A.F."/>
            <person name="MacCabe A."/>
            <person name="Maekelae M.R."/>
            <person name="Malavazi I."/>
            <person name="Melin P."/>
            <person name="Meyer V."/>
            <person name="Mielnichuk N."/>
            <person name="Miskei M."/>
            <person name="Molnar A.P."/>
            <person name="Mule G."/>
            <person name="Ngan C.Y."/>
            <person name="Orejas M."/>
            <person name="Orosz E."/>
            <person name="Ouedraogo J.P."/>
            <person name="Overkamp K.M."/>
            <person name="Park H.-S."/>
            <person name="Perrone G."/>
            <person name="Piumi F."/>
            <person name="Punt P.J."/>
            <person name="Ram A.F."/>
            <person name="Ramon A."/>
            <person name="Rauscher S."/>
            <person name="Record E."/>
            <person name="Riano-Pachon D.M."/>
            <person name="Robert V."/>
            <person name="Roehrig J."/>
            <person name="Ruller R."/>
            <person name="Salamov A."/>
            <person name="Salih N.S."/>
            <person name="Samson R.A."/>
            <person name="Sandor E."/>
            <person name="Sanguinetti M."/>
            <person name="Schuetze T."/>
            <person name="Sepcic K."/>
            <person name="Shelest E."/>
            <person name="Sherlock G."/>
            <person name="Sophianopoulou V."/>
            <person name="Squina F.M."/>
            <person name="Sun H."/>
            <person name="Susca A."/>
            <person name="Todd R.B."/>
            <person name="Tsang A."/>
            <person name="Unkles S.E."/>
            <person name="van de Wiele N."/>
            <person name="van Rossen-Uffink D."/>
            <person name="Oliveira J.V."/>
            <person name="Vesth T.C."/>
            <person name="Visser J."/>
            <person name="Yu J.-H."/>
            <person name="Zhou M."/>
            <person name="Andersen M.R."/>
            <person name="Archer D.B."/>
            <person name="Baker S.E."/>
            <person name="Benoit I."/>
            <person name="Brakhage A.A."/>
            <person name="Braus G.H."/>
            <person name="Fischer R."/>
            <person name="Frisvad J.C."/>
            <person name="Goldman G.H."/>
            <person name="Houbraken J."/>
            <person name="Oakley B."/>
            <person name="Pocsi I."/>
            <person name="Scazzocchio C."/>
            <person name="Seiboth B."/>
            <person name="vanKuyk P.A."/>
            <person name="Wortman J."/>
            <person name="Dyer P.S."/>
            <person name="Grigoriev I.V."/>
        </authorList>
    </citation>
    <scope>NUCLEOTIDE SEQUENCE [LARGE SCALE GENOMIC DNA]</scope>
    <source>
        <strain evidence="9">CBS 101740 / IMI 381727 / IBT 21946</strain>
    </source>
</reference>
<evidence type="ECO:0000256" key="1">
    <source>
        <dbReference type="ARBA" id="ARBA00004123"/>
    </source>
</evidence>
<dbReference type="VEuPathDB" id="FungiDB:ASPBRDRAFT_211703"/>
<dbReference type="InterPro" id="IPR001138">
    <property type="entry name" value="Zn2Cys6_DnaBD"/>
</dbReference>
<dbReference type="InterPro" id="IPR051089">
    <property type="entry name" value="prtT"/>
</dbReference>
<evidence type="ECO:0000313" key="9">
    <source>
        <dbReference type="Proteomes" id="UP000184499"/>
    </source>
</evidence>
<protein>
    <recommendedName>
        <fullName evidence="7">Zn(2)-C6 fungal-type domain-containing protein</fullName>
    </recommendedName>
</protein>
<comment type="subcellular location">
    <subcellularLocation>
        <location evidence="1">Nucleus</location>
    </subcellularLocation>
</comment>
<dbReference type="GO" id="GO:0009893">
    <property type="term" value="P:positive regulation of metabolic process"/>
    <property type="evidence" value="ECO:0007669"/>
    <property type="project" value="UniProtKB-ARBA"/>
</dbReference>
<dbReference type="PANTHER" id="PTHR31845">
    <property type="entry name" value="FINGER DOMAIN PROTEIN, PUTATIVE-RELATED"/>
    <property type="match status" value="1"/>
</dbReference>
<dbReference type="SMART" id="SM00066">
    <property type="entry name" value="GAL4"/>
    <property type="match status" value="1"/>
</dbReference>
<dbReference type="RefSeq" id="XP_067473358.1">
    <property type="nucleotide sequence ID" value="XM_067621937.1"/>
</dbReference>
<gene>
    <name evidence="8" type="ORF">ASPBRDRAFT_211703</name>
</gene>
<keyword evidence="4" id="KW-0238">DNA-binding</keyword>
<dbReference type="GO" id="GO:0005634">
    <property type="term" value="C:nucleus"/>
    <property type="evidence" value="ECO:0007669"/>
    <property type="project" value="UniProtKB-SubCell"/>
</dbReference>
<dbReference type="Proteomes" id="UP000184499">
    <property type="component" value="Unassembled WGS sequence"/>
</dbReference>
<name>A0A1L9U381_ASPBC</name>
<dbReference type="AlphaFoldDB" id="A0A1L9U381"/>
<dbReference type="GO" id="GO:0000976">
    <property type="term" value="F:transcription cis-regulatory region binding"/>
    <property type="evidence" value="ECO:0007669"/>
    <property type="project" value="TreeGrafter"/>
</dbReference>
<evidence type="ECO:0000256" key="5">
    <source>
        <dbReference type="ARBA" id="ARBA00023163"/>
    </source>
</evidence>
<dbReference type="GO" id="GO:0008270">
    <property type="term" value="F:zinc ion binding"/>
    <property type="evidence" value="ECO:0007669"/>
    <property type="project" value="InterPro"/>
</dbReference>
<evidence type="ECO:0000256" key="3">
    <source>
        <dbReference type="ARBA" id="ARBA00023015"/>
    </source>
</evidence>
<evidence type="ECO:0000313" key="8">
    <source>
        <dbReference type="EMBL" id="OJJ66108.1"/>
    </source>
</evidence>
<keyword evidence="6" id="KW-0539">Nucleus</keyword>
<keyword evidence="9" id="KW-1185">Reference proteome</keyword>
<evidence type="ECO:0000256" key="4">
    <source>
        <dbReference type="ARBA" id="ARBA00023125"/>
    </source>
</evidence>
<sequence>MSPAEQTRRRRTKACAECRKQKLRCDAQVSHPDRCSRCKRMDLTCVISDAYKRTKSLTRVEMQREIQRLESQLSCNSPQVSVPNENIPADITPTPVQEPSPRAIEGSLPEYHEMPISGPETASLDGLVLPADTISALFALYFARCGPCLPILEVTSPEQSYEQSPFLFWTILYVASRHFDDKKLMPQGKDISQVFSCTALQLAIRNGFHISRSGQEFSRTVLEHAKDESVNCARLWAYCTIISQSINLGDGLPPLVYLDSFDYNRMNQNYWPSLDPPLKLRLKLHKVQTDAVREIAQSGFIGHCSADVTKTLNTFISFYDERLLALTDRQLDRHEKVALDSVRLHIQVFRFFGNSTAIEKPGFVRLFSYSCDVLEDLDQLETHHGFVVHGPLFNNWVVLLAAFTILRLLHSELRQYLDYRRGEKAYFMAIDLFRKMSVNHNDLQARGIIIMAQLWTSQNIFRQNNGKPDGLCLRIRSRLAAGVVFDCFWWWRAEFQGQTNPYADLPHGMNNNGISHGVLDMPGPSSMFDQSLAAPLEEDRPINFEFTADMIPDWDWATSLEIPVDPGISNSSLI</sequence>
<proteinExistence type="predicted"/>
<keyword evidence="3" id="KW-0805">Transcription regulation</keyword>
<dbReference type="CDD" id="cd12148">
    <property type="entry name" value="fungal_TF_MHR"/>
    <property type="match status" value="1"/>
</dbReference>
<evidence type="ECO:0000256" key="2">
    <source>
        <dbReference type="ARBA" id="ARBA00022833"/>
    </source>
</evidence>
<dbReference type="GeneID" id="93574425"/>
<dbReference type="InterPro" id="IPR036864">
    <property type="entry name" value="Zn2-C6_fun-type_DNA-bd_sf"/>
</dbReference>
<dbReference type="PANTHER" id="PTHR31845:SF21">
    <property type="entry name" value="REGULATORY PROTEIN LEU3"/>
    <property type="match status" value="1"/>
</dbReference>
<organism evidence="8 9">
    <name type="scientific">Aspergillus brasiliensis (strain CBS 101740 / IMI 381727 / IBT 21946)</name>
    <dbReference type="NCBI Taxonomy" id="767769"/>
    <lineage>
        <taxon>Eukaryota</taxon>
        <taxon>Fungi</taxon>
        <taxon>Dikarya</taxon>
        <taxon>Ascomycota</taxon>
        <taxon>Pezizomycotina</taxon>
        <taxon>Eurotiomycetes</taxon>
        <taxon>Eurotiomycetidae</taxon>
        <taxon>Eurotiales</taxon>
        <taxon>Aspergillaceae</taxon>
        <taxon>Aspergillus</taxon>
        <taxon>Aspergillus subgen. Circumdati</taxon>
    </lineage>
</organism>
<dbReference type="OMA" id="IRCDVEQ"/>
<accession>A0A1L9U381</accession>
<dbReference type="SUPFAM" id="SSF57701">
    <property type="entry name" value="Zn2/Cys6 DNA-binding domain"/>
    <property type="match status" value="1"/>
</dbReference>
<dbReference type="CDD" id="cd00067">
    <property type="entry name" value="GAL4"/>
    <property type="match status" value="1"/>
</dbReference>
<evidence type="ECO:0000256" key="6">
    <source>
        <dbReference type="ARBA" id="ARBA00023242"/>
    </source>
</evidence>
<keyword evidence="5" id="KW-0804">Transcription</keyword>
<dbReference type="Gene3D" id="4.10.240.10">
    <property type="entry name" value="Zn(2)-C6 fungal-type DNA-binding domain"/>
    <property type="match status" value="1"/>
</dbReference>
<dbReference type="OrthoDB" id="3163292at2759"/>
<dbReference type="GO" id="GO:0000981">
    <property type="term" value="F:DNA-binding transcription factor activity, RNA polymerase II-specific"/>
    <property type="evidence" value="ECO:0007669"/>
    <property type="project" value="InterPro"/>
</dbReference>
<dbReference type="PROSITE" id="PS00463">
    <property type="entry name" value="ZN2_CY6_FUNGAL_1"/>
    <property type="match status" value="1"/>
</dbReference>